<feature type="signal peptide" evidence="2">
    <location>
        <begin position="1"/>
        <end position="28"/>
    </location>
</feature>
<dbReference type="Proteomes" id="UP000694844">
    <property type="component" value="Chromosome 3"/>
</dbReference>
<dbReference type="CDD" id="cd06263">
    <property type="entry name" value="MAM"/>
    <property type="match status" value="1"/>
</dbReference>
<protein>
    <submittedName>
        <fullName evidence="7">MAM and LDL-receptor class A domain-containing protein 2-like</fullName>
    </submittedName>
</protein>
<dbReference type="SUPFAM" id="SSF56436">
    <property type="entry name" value="C-type lectin-like"/>
    <property type="match status" value="1"/>
</dbReference>
<dbReference type="AlphaFoldDB" id="A0A8B8D4Z5"/>
<dbReference type="SUPFAM" id="SSF49899">
    <property type="entry name" value="Concanavalin A-like lectins/glucanases"/>
    <property type="match status" value="1"/>
</dbReference>
<evidence type="ECO:0000313" key="7">
    <source>
        <dbReference type="RefSeq" id="XP_022323178.1"/>
    </source>
</evidence>
<dbReference type="InterPro" id="IPR000998">
    <property type="entry name" value="MAM_dom"/>
</dbReference>
<feature type="domain" description="C-type lectin" evidence="3">
    <location>
        <begin position="384"/>
        <end position="514"/>
    </location>
</feature>
<evidence type="ECO:0000259" key="5">
    <source>
        <dbReference type="PROSITE" id="PS50093"/>
    </source>
</evidence>
<dbReference type="PROSITE" id="PS00615">
    <property type="entry name" value="C_TYPE_LECTIN_1"/>
    <property type="match status" value="1"/>
</dbReference>
<dbReference type="PROSITE" id="PS50060">
    <property type="entry name" value="MAM_2"/>
    <property type="match status" value="1"/>
</dbReference>
<dbReference type="PANTHER" id="PTHR23282:SF101">
    <property type="entry name" value="MAM DOMAIN-CONTAINING PROTEIN"/>
    <property type="match status" value="1"/>
</dbReference>
<organism evidence="6 7">
    <name type="scientific">Crassostrea virginica</name>
    <name type="common">Eastern oyster</name>
    <dbReference type="NCBI Taxonomy" id="6565"/>
    <lineage>
        <taxon>Eukaryota</taxon>
        <taxon>Metazoa</taxon>
        <taxon>Spiralia</taxon>
        <taxon>Lophotrochozoa</taxon>
        <taxon>Mollusca</taxon>
        <taxon>Bivalvia</taxon>
        <taxon>Autobranchia</taxon>
        <taxon>Pteriomorphia</taxon>
        <taxon>Ostreida</taxon>
        <taxon>Ostreoidea</taxon>
        <taxon>Ostreidae</taxon>
        <taxon>Crassostrea</taxon>
    </lineage>
</organism>
<dbReference type="InterPro" id="IPR013320">
    <property type="entry name" value="ConA-like_dom_sf"/>
</dbReference>
<dbReference type="PANTHER" id="PTHR23282">
    <property type="entry name" value="APICAL ENDOSOMAL GLYCOPROTEIN PRECURSOR"/>
    <property type="match status" value="1"/>
</dbReference>
<feature type="chain" id="PRO_5034387670" evidence="2">
    <location>
        <begin position="29"/>
        <end position="519"/>
    </location>
</feature>
<keyword evidence="1" id="KW-1015">Disulfide bond</keyword>
<keyword evidence="2" id="KW-0732">Signal</keyword>
<gene>
    <name evidence="7" type="primary">LOC111124534</name>
</gene>
<dbReference type="OrthoDB" id="441660at2759"/>
<dbReference type="Pfam" id="PF00629">
    <property type="entry name" value="MAM"/>
    <property type="match status" value="1"/>
</dbReference>
<evidence type="ECO:0000256" key="1">
    <source>
        <dbReference type="ARBA" id="ARBA00023157"/>
    </source>
</evidence>
<evidence type="ECO:0000259" key="3">
    <source>
        <dbReference type="PROSITE" id="PS50041"/>
    </source>
</evidence>
<dbReference type="SMART" id="SM00137">
    <property type="entry name" value="MAM"/>
    <property type="match status" value="1"/>
</dbReference>
<dbReference type="InterPro" id="IPR018378">
    <property type="entry name" value="C-type_lectin_CS"/>
</dbReference>
<reference evidence="7" key="1">
    <citation type="submission" date="2025-08" db="UniProtKB">
        <authorList>
            <consortium name="RefSeq"/>
        </authorList>
    </citation>
    <scope>IDENTIFICATION</scope>
    <source>
        <tissue evidence="7">Whole sample</tissue>
    </source>
</reference>
<dbReference type="SMART" id="SM00034">
    <property type="entry name" value="CLECT"/>
    <property type="match status" value="1"/>
</dbReference>
<keyword evidence="6" id="KW-1185">Reference proteome</keyword>
<evidence type="ECO:0000313" key="6">
    <source>
        <dbReference type="Proteomes" id="UP000694844"/>
    </source>
</evidence>
<feature type="domain" description="MAM" evidence="4">
    <location>
        <begin position="189"/>
        <end position="370"/>
    </location>
</feature>
<dbReference type="RefSeq" id="XP_022323178.1">
    <property type="nucleotide sequence ID" value="XM_022467470.1"/>
</dbReference>
<dbReference type="GeneID" id="111124534"/>
<dbReference type="InterPro" id="IPR016186">
    <property type="entry name" value="C-type_lectin-like/link_sf"/>
</dbReference>
<dbReference type="GO" id="GO:0016020">
    <property type="term" value="C:membrane"/>
    <property type="evidence" value="ECO:0007669"/>
    <property type="project" value="InterPro"/>
</dbReference>
<name>A0A8B8D4Z5_CRAVI</name>
<dbReference type="InterPro" id="IPR000601">
    <property type="entry name" value="PKD_dom"/>
</dbReference>
<proteinExistence type="predicted"/>
<dbReference type="Pfam" id="PF00059">
    <property type="entry name" value="Lectin_C"/>
    <property type="match status" value="1"/>
</dbReference>
<dbReference type="KEGG" id="cvn:111124534"/>
<dbReference type="Gene3D" id="2.60.120.200">
    <property type="match status" value="1"/>
</dbReference>
<dbReference type="PROSITE" id="PS50041">
    <property type="entry name" value="C_TYPE_LECTIN_2"/>
    <property type="match status" value="1"/>
</dbReference>
<dbReference type="InterPro" id="IPR016187">
    <property type="entry name" value="CTDL_fold"/>
</dbReference>
<accession>A0A8B8D4Z5</accession>
<evidence type="ECO:0000256" key="2">
    <source>
        <dbReference type="SAM" id="SignalP"/>
    </source>
</evidence>
<dbReference type="InterPro" id="IPR001304">
    <property type="entry name" value="C-type_lectin-like"/>
</dbReference>
<dbReference type="PROSITE" id="PS50093">
    <property type="entry name" value="PKD"/>
    <property type="match status" value="1"/>
</dbReference>
<dbReference type="CDD" id="cd00037">
    <property type="entry name" value="CLECT"/>
    <property type="match status" value="1"/>
</dbReference>
<dbReference type="InterPro" id="IPR051560">
    <property type="entry name" value="MAM_domain-containing"/>
</dbReference>
<feature type="domain" description="PKD" evidence="5">
    <location>
        <begin position="211"/>
        <end position="255"/>
    </location>
</feature>
<dbReference type="Gene3D" id="3.10.100.10">
    <property type="entry name" value="Mannose-Binding Protein A, subunit A"/>
    <property type="match status" value="1"/>
</dbReference>
<evidence type="ECO:0000259" key="4">
    <source>
        <dbReference type="PROSITE" id="PS50060"/>
    </source>
</evidence>
<sequence length="519" mass="58263">MTSIILNMWTGSVFVCMIVLLVTERSEGSSCSFTGSCLYNINVHHTDCGATLKRALQTGSHRLCPCSDVTALQNDHKNLSSWIRNINSTFLQISADLRGIKAELTEKSTELAATINSNTKNNITYNKYVKDIAATENAITNERQIWFQERDRLHNEIHKIIRESQICQQAATTSTSSHQGPSADASLVLYCDFETSSQCGFQQDHSDDLDWSYGHGTMTSSTGPKEDHTYGNPHGHYMFLDAYNHATRHSSSTTSTSRFISPEFPASRGYCIMFWYNLHGADVKELNVYAKVHGGLGNPVFSHKGSLNQDWHLAKIYLDPEYTTSPINLVFEAKTDSYKVYHYSSGYTYHHRYGNIAIDDIYVFNSSCKSIPPHPSNAQPWQTVNSTTYYTFRTQASSWYEAQAACKKESPYSHLVSIGSSEEQQFIVNALKSSEDLSAAANNGFYTSGTDDRAEGIFEWTDTGTPFPVTYSNWQPGQPNNVGSNQDCLLLQYPDNDWTWGDVDCAEKHPYICEINQTV</sequence>